<dbReference type="RefSeq" id="WP_161797450.1">
    <property type="nucleotide sequence ID" value="NZ_CABIYR010000004.1"/>
</dbReference>
<dbReference type="Gene3D" id="3.30.43.10">
    <property type="entry name" value="Uridine Diphospho-n-acetylenolpyruvylglucosamine Reductase, domain 2"/>
    <property type="match status" value="1"/>
</dbReference>
<sequence>MTAHNPNATTNTNRWTNWAGTQTARARLQQPSSVDELTEAIRRGASSGQLLRWRENEP</sequence>
<evidence type="ECO:0000313" key="3">
    <source>
        <dbReference type="EMBL" id="MDK4327031.1"/>
    </source>
</evidence>
<accession>A0AAP4BWR7</accession>
<evidence type="ECO:0000256" key="1">
    <source>
        <dbReference type="ARBA" id="ARBA00023002"/>
    </source>
</evidence>
<keyword evidence="1" id="KW-0560">Oxidoreductase</keyword>
<proteinExistence type="predicted"/>
<reference evidence="3 5" key="1">
    <citation type="submission" date="2023-05" db="EMBL/GenBank/DDBJ databases">
        <title>Metabolic capabilities are highly conserved among human nasal-associated Corynebacterium species in pangenomic analyses.</title>
        <authorList>
            <person name="Tran T.H."/>
            <person name="Roberts A.Q."/>
            <person name="Escapa I.F."/>
            <person name="Gao W."/>
            <person name="Conlan S."/>
            <person name="Kong H."/>
            <person name="Segre J.A."/>
            <person name="Kelly M.S."/>
            <person name="Lemon K.P."/>
        </authorList>
    </citation>
    <scope>NUCLEOTIDE SEQUENCE</scope>
    <source>
        <strain evidence="3">KPL2654</strain>
        <strain evidence="2 5">KPL2811</strain>
    </source>
</reference>
<gene>
    <name evidence="2" type="ORF">QPX45_10665</name>
    <name evidence="3" type="ORF">QPX54_11025</name>
</gene>
<dbReference type="Proteomes" id="UP001243856">
    <property type="component" value="Unassembled WGS sequence"/>
</dbReference>
<keyword evidence="5" id="KW-1185">Reference proteome</keyword>
<protein>
    <submittedName>
        <fullName evidence="3">Uncharacterized protein</fullName>
    </submittedName>
</protein>
<evidence type="ECO:0000313" key="5">
    <source>
        <dbReference type="Proteomes" id="UP001243856"/>
    </source>
</evidence>
<dbReference type="AlphaFoldDB" id="A0AAP4BWR7"/>
<dbReference type="GO" id="GO:0016491">
    <property type="term" value="F:oxidoreductase activity"/>
    <property type="evidence" value="ECO:0007669"/>
    <property type="project" value="UniProtKB-KW"/>
</dbReference>
<evidence type="ECO:0000313" key="4">
    <source>
        <dbReference type="Proteomes" id="UP001226160"/>
    </source>
</evidence>
<dbReference type="Proteomes" id="UP001226160">
    <property type="component" value="Unassembled WGS sequence"/>
</dbReference>
<name>A0AAP4BWR7_9CORY</name>
<dbReference type="EMBL" id="JASNVK010000027">
    <property type="protein sequence ID" value="MDK4301683.1"/>
    <property type="molecule type" value="Genomic_DNA"/>
</dbReference>
<dbReference type="InterPro" id="IPR016167">
    <property type="entry name" value="FAD-bd_PCMH_sub1"/>
</dbReference>
<dbReference type="EMBL" id="JASNVP010000014">
    <property type="protein sequence ID" value="MDK4327031.1"/>
    <property type="molecule type" value="Genomic_DNA"/>
</dbReference>
<organism evidence="3 4">
    <name type="scientific">Corynebacterium propinquum</name>
    <dbReference type="NCBI Taxonomy" id="43769"/>
    <lineage>
        <taxon>Bacteria</taxon>
        <taxon>Bacillati</taxon>
        <taxon>Actinomycetota</taxon>
        <taxon>Actinomycetes</taxon>
        <taxon>Mycobacteriales</taxon>
        <taxon>Corynebacteriaceae</taxon>
        <taxon>Corynebacterium</taxon>
    </lineage>
</organism>
<evidence type="ECO:0000313" key="2">
    <source>
        <dbReference type="EMBL" id="MDK4301683.1"/>
    </source>
</evidence>
<comment type="caution">
    <text evidence="3">The sequence shown here is derived from an EMBL/GenBank/DDBJ whole genome shotgun (WGS) entry which is preliminary data.</text>
</comment>